<dbReference type="Proteomes" id="UP000501926">
    <property type="component" value="Chromosome"/>
</dbReference>
<dbReference type="EMBL" id="CP049055">
    <property type="protein sequence ID" value="QII10932.1"/>
    <property type="molecule type" value="Genomic_DNA"/>
</dbReference>
<proteinExistence type="predicted"/>
<evidence type="ECO:0000313" key="2">
    <source>
        <dbReference type="EMBL" id="QII10932.1"/>
    </source>
</evidence>
<sequence>MYHKQHTPNGATLFFMSTRIFQKTKALQRVTNFYDLVTLENQGKHFPTTGKFLLLKADVHPCQNA</sequence>
<name>Q1Q1L7_KUEST</name>
<dbReference type="EMBL" id="CT573071">
    <property type="protein sequence ID" value="CAJ73909.1"/>
    <property type="molecule type" value="Genomic_DNA"/>
</dbReference>
<reference evidence="1" key="2">
    <citation type="submission" date="2006-01" db="EMBL/GenBank/DDBJ databases">
        <authorList>
            <person name="Genoscope"/>
        </authorList>
    </citation>
    <scope>NUCLEOTIDE SEQUENCE</scope>
</reference>
<gene>
    <name evidence="2" type="ORF">KsCSTR_15530</name>
    <name evidence="1" type="ORF">kuste3152</name>
</gene>
<evidence type="ECO:0000313" key="3">
    <source>
        <dbReference type="Proteomes" id="UP000501926"/>
    </source>
</evidence>
<protein>
    <submittedName>
        <fullName evidence="1">Uncharacterized protein</fullName>
    </submittedName>
</protein>
<accession>Q1Q1L7</accession>
<organism evidence="1">
    <name type="scientific">Kuenenia stuttgartiensis</name>
    <dbReference type="NCBI Taxonomy" id="174633"/>
    <lineage>
        <taxon>Bacteria</taxon>
        <taxon>Pseudomonadati</taxon>
        <taxon>Planctomycetota</taxon>
        <taxon>Candidatus Brocadiia</taxon>
        <taxon>Candidatus Brocadiales</taxon>
        <taxon>Candidatus Brocadiaceae</taxon>
        <taxon>Candidatus Kuenenia</taxon>
    </lineage>
</organism>
<reference evidence="1" key="1">
    <citation type="journal article" date="2006" name="Nature">
        <title>Deciphering the evolution and metabolism of an anammox bacterium from a community genome.</title>
        <authorList>
            <person name="Strous M."/>
            <person name="Pelletier E."/>
            <person name="Mangenot S."/>
            <person name="Rattei T."/>
            <person name="Lehner A."/>
            <person name="Taylor M.W."/>
            <person name="Horn M."/>
            <person name="Daims H."/>
            <person name="Bartol-Mavel D."/>
            <person name="Wincker P."/>
            <person name="Barbe V."/>
            <person name="Fonknechten N."/>
            <person name="Vallenet D."/>
            <person name="Segurens B."/>
            <person name="Schenowitz-Truong C."/>
            <person name="Medigue C."/>
            <person name="Collingro A."/>
            <person name="Snel B."/>
            <person name="Dutilh B.E."/>
            <person name="OpDenCamp H.J.M."/>
            <person name="vanDerDrift C."/>
            <person name="Cirpus I."/>
            <person name="vanDePas-Schoonen K.T."/>
            <person name="Harhangi H.R."/>
            <person name="vanNiftrik L."/>
            <person name="Schmid M."/>
            <person name="Keltjens J."/>
            <person name="vanDeVossenberg J."/>
            <person name="Kartal B."/>
            <person name="Meier H."/>
            <person name="Frishman D."/>
            <person name="Huynen M.A."/>
            <person name="Mewes H."/>
            <person name="Weissenbach J."/>
            <person name="Jetten M.S.M."/>
            <person name="Wagner M."/>
            <person name="LePaslier D."/>
        </authorList>
    </citation>
    <scope>NUCLEOTIDE SEQUENCE</scope>
</reference>
<reference evidence="2 3" key="3">
    <citation type="submission" date="2020-02" db="EMBL/GenBank/DDBJ databases">
        <title>Newly sequenced genome of strain CSTR1 showed variability in Candidatus Kuenenia stuttgartiensis genomes.</title>
        <authorList>
            <person name="Ding C."/>
            <person name="Adrian L."/>
        </authorList>
    </citation>
    <scope>NUCLEOTIDE SEQUENCE [LARGE SCALE GENOMIC DNA]</scope>
    <source>
        <strain evidence="2 3">CSTR1</strain>
    </source>
</reference>
<evidence type="ECO:0000313" key="1">
    <source>
        <dbReference type="EMBL" id="CAJ73909.1"/>
    </source>
</evidence>
<dbReference type="AlphaFoldDB" id="Q1Q1L7"/>